<accession>A0A7W7WTM9</accession>
<evidence type="ECO:0000256" key="6">
    <source>
        <dbReference type="ARBA" id="ARBA00023136"/>
    </source>
</evidence>
<comment type="caution">
    <text evidence="8">The sequence shown here is derived from an EMBL/GenBank/DDBJ whole genome shotgun (WGS) entry which is preliminary data.</text>
</comment>
<evidence type="ECO:0000256" key="3">
    <source>
        <dbReference type="ARBA" id="ARBA00022475"/>
    </source>
</evidence>
<keyword evidence="4 7" id="KW-0812">Transmembrane</keyword>
<evidence type="ECO:0000313" key="8">
    <source>
        <dbReference type="EMBL" id="MBB4963346.1"/>
    </source>
</evidence>
<sequence length="135" mass="14265">MTTTTIARPVAQDVTLTAFRVVVSFLFGCHGLMGFGLFGGIDGQGGAVEAWSFPGWWASVIEVGGAAFVLLGVGARVAALLCSGTMAYAYFVVHQPEGLLPVQNMGEPAVMFCWAFLVVAVVGPGSYTLDRVFRR</sequence>
<evidence type="ECO:0000256" key="5">
    <source>
        <dbReference type="ARBA" id="ARBA00022989"/>
    </source>
</evidence>
<dbReference type="EMBL" id="JACHJS010000001">
    <property type="protein sequence ID" value="MBB4963346.1"/>
    <property type="molecule type" value="Genomic_DNA"/>
</dbReference>
<evidence type="ECO:0000313" key="9">
    <source>
        <dbReference type="Proteomes" id="UP000542674"/>
    </source>
</evidence>
<dbReference type="PANTHER" id="PTHR33452:SF4">
    <property type="entry name" value="BLL4328 PROTEIN"/>
    <property type="match status" value="1"/>
</dbReference>
<protein>
    <submittedName>
        <fullName evidence="8">Putative oxidoreductase</fullName>
    </submittedName>
</protein>
<keyword evidence="3" id="KW-1003">Cell membrane</keyword>
<keyword evidence="5 7" id="KW-1133">Transmembrane helix</keyword>
<dbReference type="PANTHER" id="PTHR33452">
    <property type="entry name" value="OXIDOREDUCTASE CATD-RELATED"/>
    <property type="match status" value="1"/>
</dbReference>
<comment type="subcellular location">
    <subcellularLocation>
        <location evidence="1">Cell membrane</location>
        <topology evidence="1">Multi-pass membrane protein</topology>
    </subcellularLocation>
</comment>
<feature type="transmembrane region" description="Helical" evidence="7">
    <location>
        <begin position="108"/>
        <end position="129"/>
    </location>
</feature>
<evidence type="ECO:0000256" key="2">
    <source>
        <dbReference type="ARBA" id="ARBA00006679"/>
    </source>
</evidence>
<dbReference type="Proteomes" id="UP000542674">
    <property type="component" value="Unassembled WGS sequence"/>
</dbReference>
<evidence type="ECO:0000256" key="1">
    <source>
        <dbReference type="ARBA" id="ARBA00004651"/>
    </source>
</evidence>
<feature type="transmembrane region" description="Helical" evidence="7">
    <location>
        <begin position="53"/>
        <end position="71"/>
    </location>
</feature>
<dbReference type="RefSeq" id="WP_184666130.1">
    <property type="nucleotide sequence ID" value="NZ_BAABAI010000036.1"/>
</dbReference>
<dbReference type="InterPro" id="IPR032808">
    <property type="entry name" value="DoxX"/>
</dbReference>
<gene>
    <name evidence="8" type="ORF">F4559_000705</name>
</gene>
<name>A0A7W7WTM9_9PSEU</name>
<evidence type="ECO:0000256" key="4">
    <source>
        <dbReference type="ARBA" id="ARBA00022692"/>
    </source>
</evidence>
<organism evidence="8 9">
    <name type="scientific">Saccharothrix violaceirubra</name>
    <dbReference type="NCBI Taxonomy" id="413306"/>
    <lineage>
        <taxon>Bacteria</taxon>
        <taxon>Bacillati</taxon>
        <taxon>Actinomycetota</taxon>
        <taxon>Actinomycetes</taxon>
        <taxon>Pseudonocardiales</taxon>
        <taxon>Pseudonocardiaceae</taxon>
        <taxon>Saccharothrix</taxon>
    </lineage>
</organism>
<keyword evidence="6 7" id="KW-0472">Membrane</keyword>
<evidence type="ECO:0000256" key="7">
    <source>
        <dbReference type="SAM" id="Phobius"/>
    </source>
</evidence>
<comment type="similarity">
    <text evidence="2">Belongs to the DoxX family.</text>
</comment>
<feature type="transmembrane region" description="Helical" evidence="7">
    <location>
        <begin position="78"/>
        <end position="96"/>
    </location>
</feature>
<reference evidence="8 9" key="1">
    <citation type="submission" date="2020-08" db="EMBL/GenBank/DDBJ databases">
        <title>Sequencing the genomes of 1000 actinobacteria strains.</title>
        <authorList>
            <person name="Klenk H.-P."/>
        </authorList>
    </citation>
    <scope>NUCLEOTIDE SEQUENCE [LARGE SCALE GENOMIC DNA]</scope>
    <source>
        <strain evidence="8 9">DSM 45084</strain>
    </source>
</reference>
<dbReference type="AlphaFoldDB" id="A0A7W7WTM9"/>
<dbReference type="InterPro" id="IPR051907">
    <property type="entry name" value="DoxX-like_oxidoreductase"/>
</dbReference>
<dbReference type="Pfam" id="PF07681">
    <property type="entry name" value="DoxX"/>
    <property type="match status" value="1"/>
</dbReference>
<dbReference type="GO" id="GO:0005886">
    <property type="term" value="C:plasma membrane"/>
    <property type="evidence" value="ECO:0007669"/>
    <property type="project" value="UniProtKB-SubCell"/>
</dbReference>
<feature type="transmembrane region" description="Helical" evidence="7">
    <location>
        <begin position="21"/>
        <end position="41"/>
    </location>
</feature>
<keyword evidence="9" id="KW-1185">Reference proteome</keyword>
<proteinExistence type="inferred from homology"/>